<dbReference type="AlphaFoldDB" id="D2VDW7"/>
<dbReference type="OrthoDB" id="2735536at2759"/>
<dbReference type="KEGG" id="ngr:NAEGRDRAFT_2919"/>
<dbReference type="Proteomes" id="UP000006671">
    <property type="component" value="Unassembled WGS sequence"/>
</dbReference>
<dbReference type="SUPFAM" id="SSF51735">
    <property type="entry name" value="NAD(P)-binding Rossmann-fold domains"/>
    <property type="match status" value="1"/>
</dbReference>
<name>D2VDW7_NAEGR</name>
<dbReference type="GeneID" id="8850284"/>
<evidence type="ECO:0000313" key="4">
    <source>
        <dbReference type="EMBL" id="EFC44973.1"/>
    </source>
</evidence>
<dbReference type="VEuPathDB" id="AmoebaDB:NAEGRDRAFT_2919"/>
<comment type="similarity">
    <text evidence="2">Belongs to the NAD(P)-dependent epimerase/dehydratase family. Dihydroflavonol-4-reductase subfamily.</text>
</comment>
<dbReference type="OMA" id="EAWKMHD"/>
<evidence type="ECO:0000313" key="5">
    <source>
        <dbReference type="Proteomes" id="UP000006671"/>
    </source>
</evidence>
<dbReference type="EMBL" id="GG738865">
    <property type="protein sequence ID" value="EFC44973.1"/>
    <property type="molecule type" value="Genomic_DNA"/>
</dbReference>
<evidence type="ECO:0000256" key="1">
    <source>
        <dbReference type="ARBA" id="ARBA00023002"/>
    </source>
</evidence>
<dbReference type="Pfam" id="PF01370">
    <property type="entry name" value="Epimerase"/>
    <property type="match status" value="1"/>
</dbReference>
<sequence>VCVTGANGFVGSHIVRELLAMGQYKVCGTIRYDPHSSDPLIQCKFIHLMNFPNAKENLELFRADVMEEGSFDSIISKCNYVIHTACPFYLTPTVNDTHNAEIKLLDPAVKGTRNVLNSVEKYRDRVKRVIVTSSTGALIGFADRVFGKVYYETDWNEKSSLISNPFAYSKTMAEKEAWKWYQEMIDKYSNERNGNIPVEVVSLNPVLIIGPILQVDRLIFNHMMKSKIIPGDDGKTTKADGFSIVDVRDVAKAHVLALTCPNVSGERFVL</sequence>
<reference evidence="4 5" key="1">
    <citation type="journal article" date="2010" name="Cell">
        <title>The genome of Naegleria gruberi illuminates early eukaryotic versatility.</title>
        <authorList>
            <person name="Fritz-Laylin L.K."/>
            <person name="Prochnik S.E."/>
            <person name="Ginger M.L."/>
            <person name="Dacks J.B."/>
            <person name="Carpenter M.L."/>
            <person name="Field M.C."/>
            <person name="Kuo A."/>
            <person name="Paredez A."/>
            <person name="Chapman J."/>
            <person name="Pham J."/>
            <person name="Shu S."/>
            <person name="Neupane R."/>
            <person name="Cipriano M."/>
            <person name="Mancuso J."/>
            <person name="Tu H."/>
            <person name="Salamov A."/>
            <person name="Lindquist E."/>
            <person name="Shapiro H."/>
            <person name="Lucas S."/>
            <person name="Grigoriev I.V."/>
            <person name="Cande W.Z."/>
            <person name="Fulton C."/>
            <person name="Rokhsar D.S."/>
            <person name="Dawson S.C."/>
        </authorList>
    </citation>
    <scope>NUCLEOTIDE SEQUENCE [LARGE SCALE GENOMIC DNA]</scope>
    <source>
        <strain evidence="4 5">NEG-M</strain>
    </source>
</reference>
<dbReference type="PANTHER" id="PTHR10366">
    <property type="entry name" value="NAD DEPENDENT EPIMERASE/DEHYDRATASE"/>
    <property type="match status" value="1"/>
</dbReference>
<dbReference type="STRING" id="5762.D2VDW7"/>
<dbReference type="Gene3D" id="3.40.50.720">
    <property type="entry name" value="NAD(P)-binding Rossmann-like Domain"/>
    <property type="match status" value="1"/>
</dbReference>
<dbReference type="PANTHER" id="PTHR10366:SF564">
    <property type="entry name" value="STEROL-4-ALPHA-CARBOXYLATE 3-DEHYDROGENASE, DECARBOXYLATING"/>
    <property type="match status" value="1"/>
</dbReference>
<keyword evidence="1" id="KW-0560">Oxidoreductase</keyword>
<dbReference type="InterPro" id="IPR050425">
    <property type="entry name" value="NAD(P)_dehydrat-like"/>
</dbReference>
<proteinExistence type="inferred from homology"/>
<dbReference type="RefSeq" id="XP_002677717.1">
    <property type="nucleotide sequence ID" value="XM_002677671.1"/>
</dbReference>
<evidence type="ECO:0000256" key="2">
    <source>
        <dbReference type="ARBA" id="ARBA00023445"/>
    </source>
</evidence>
<dbReference type="GO" id="GO:0016616">
    <property type="term" value="F:oxidoreductase activity, acting on the CH-OH group of donors, NAD or NADP as acceptor"/>
    <property type="evidence" value="ECO:0007669"/>
    <property type="project" value="TreeGrafter"/>
</dbReference>
<protein>
    <submittedName>
        <fullName evidence="4">Predicted protein</fullName>
    </submittedName>
</protein>
<accession>D2VDW7</accession>
<gene>
    <name evidence="4" type="ORF">NAEGRDRAFT_2919</name>
</gene>
<dbReference type="InterPro" id="IPR001509">
    <property type="entry name" value="Epimerase_deHydtase"/>
</dbReference>
<keyword evidence="5" id="KW-1185">Reference proteome</keyword>
<feature type="non-terminal residue" evidence="4">
    <location>
        <position position="1"/>
    </location>
</feature>
<feature type="domain" description="NAD-dependent epimerase/dehydratase" evidence="3">
    <location>
        <begin position="1"/>
        <end position="266"/>
    </location>
</feature>
<evidence type="ECO:0000259" key="3">
    <source>
        <dbReference type="Pfam" id="PF01370"/>
    </source>
</evidence>
<dbReference type="InterPro" id="IPR036291">
    <property type="entry name" value="NAD(P)-bd_dom_sf"/>
</dbReference>
<organism evidence="5">
    <name type="scientific">Naegleria gruberi</name>
    <name type="common">Amoeba</name>
    <dbReference type="NCBI Taxonomy" id="5762"/>
    <lineage>
        <taxon>Eukaryota</taxon>
        <taxon>Discoba</taxon>
        <taxon>Heterolobosea</taxon>
        <taxon>Tetramitia</taxon>
        <taxon>Eutetramitia</taxon>
        <taxon>Vahlkampfiidae</taxon>
        <taxon>Naegleria</taxon>
    </lineage>
</organism>
<dbReference type="eggNOG" id="KOG1502">
    <property type="taxonomic scope" value="Eukaryota"/>
</dbReference>
<feature type="non-terminal residue" evidence="4">
    <location>
        <position position="270"/>
    </location>
</feature>
<dbReference type="InParanoid" id="D2VDW7"/>